<dbReference type="Proteomes" id="UP000016960">
    <property type="component" value="Unassembled WGS sequence"/>
</dbReference>
<dbReference type="EMBL" id="ASSJ01000043">
    <property type="protein sequence ID" value="ERN41681.1"/>
    <property type="molecule type" value="Genomic_DNA"/>
</dbReference>
<comment type="caution">
    <text evidence="1">The sequence shown here is derived from an EMBL/GenBank/DDBJ whole genome shotgun (WGS) entry which is preliminary data.</text>
</comment>
<proteinExistence type="predicted"/>
<dbReference type="RefSeq" id="WP_022606474.1">
    <property type="nucleotide sequence ID" value="NZ_ASSJ01000043.1"/>
</dbReference>
<name>U5DJ26_9CHRO</name>
<dbReference type="AlphaFoldDB" id="U5DJ26"/>
<protein>
    <submittedName>
        <fullName evidence="1">Uncharacterized protein</fullName>
    </submittedName>
</protein>
<keyword evidence="2" id="KW-1185">Reference proteome</keyword>
<dbReference type="InParanoid" id="U5DJ26"/>
<organism evidence="1 2">
    <name type="scientific">Rubidibacter lacunae KORDI 51-2</name>
    <dbReference type="NCBI Taxonomy" id="582515"/>
    <lineage>
        <taxon>Bacteria</taxon>
        <taxon>Bacillati</taxon>
        <taxon>Cyanobacteriota</taxon>
        <taxon>Cyanophyceae</taxon>
        <taxon>Oscillatoriophycideae</taxon>
        <taxon>Chroococcales</taxon>
        <taxon>Aphanothecaceae</taxon>
        <taxon>Rubidibacter</taxon>
    </lineage>
</organism>
<feature type="non-terminal residue" evidence="1">
    <location>
        <position position="1"/>
    </location>
</feature>
<sequence>RSLFLLLESDTHIFNLVSGIVLLALEKRLNDFKLQTTDSIESEAGVVLTHRILLHFVVLLRIQPTPLVSQARKILTRIAVAYWIDFFSRRE</sequence>
<gene>
    <name evidence="1" type="ORF">KR51_00016990</name>
</gene>
<evidence type="ECO:0000313" key="1">
    <source>
        <dbReference type="EMBL" id="ERN41681.1"/>
    </source>
</evidence>
<evidence type="ECO:0000313" key="2">
    <source>
        <dbReference type="Proteomes" id="UP000016960"/>
    </source>
</evidence>
<reference evidence="1 2" key="1">
    <citation type="submission" date="2013-05" db="EMBL/GenBank/DDBJ databases">
        <title>Draft genome sequence of Rubidibacter lacunae KORDI 51-2.</title>
        <authorList>
            <person name="Choi D.H."/>
            <person name="Noh J.H."/>
            <person name="Kwon K.-K."/>
            <person name="Lee J.-H."/>
            <person name="Ryu J.-Y."/>
        </authorList>
    </citation>
    <scope>NUCLEOTIDE SEQUENCE [LARGE SCALE GENOMIC DNA]</scope>
    <source>
        <strain evidence="1 2">KORDI 51-2</strain>
    </source>
</reference>
<accession>U5DJ26</accession>